<keyword evidence="3" id="KW-1185">Reference proteome</keyword>
<dbReference type="EMBL" id="JALNTZ010000006">
    <property type="protein sequence ID" value="KAJ3650323.1"/>
    <property type="molecule type" value="Genomic_DNA"/>
</dbReference>
<protein>
    <submittedName>
        <fullName evidence="2">Uncharacterized protein</fullName>
    </submittedName>
</protein>
<dbReference type="AlphaFoldDB" id="A0AA38I3H9"/>
<dbReference type="Proteomes" id="UP001168821">
    <property type="component" value="Unassembled WGS sequence"/>
</dbReference>
<comment type="caution">
    <text evidence="2">The sequence shown here is derived from an EMBL/GenBank/DDBJ whole genome shotgun (WGS) entry which is preliminary data.</text>
</comment>
<name>A0AA38I3H9_9CUCU</name>
<evidence type="ECO:0000256" key="1">
    <source>
        <dbReference type="SAM" id="MobiDB-lite"/>
    </source>
</evidence>
<organism evidence="2 3">
    <name type="scientific">Zophobas morio</name>
    <dbReference type="NCBI Taxonomy" id="2755281"/>
    <lineage>
        <taxon>Eukaryota</taxon>
        <taxon>Metazoa</taxon>
        <taxon>Ecdysozoa</taxon>
        <taxon>Arthropoda</taxon>
        <taxon>Hexapoda</taxon>
        <taxon>Insecta</taxon>
        <taxon>Pterygota</taxon>
        <taxon>Neoptera</taxon>
        <taxon>Endopterygota</taxon>
        <taxon>Coleoptera</taxon>
        <taxon>Polyphaga</taxon>
        <taxon>Cucujiformia</taxon>
        <taxon>Tenebrionidae</taxon>
        <taxon>Zophobas</taxon>
    </lineage>
</organism>
<feature type="region of interest" description="Disordered" evidence="1">
    <location>
        <begin position="32"/>
        <end position="87"/>
    </location>
</feature>
<sequence length="87" mass="9501">MHLDSIYIERSEDGCREDTTDAFESFPWRRDADDADAAATGPVPFGTRTPPPAGTDANSIIHRHLGRGGSQEAEGSPGKEWTYTFFG</sequence>
<evidence type="ECO:0000313" key="3">
    <source>
        <dbReference type="Proteomes" id="UP001168821"/>
    </source>
</evidence>
<accession>A0AA38I3H9</accession>
<gene>
    <name evidence="2" type="ORF">Zmor_022018</name>
</gene>
<evidence type="ECO:0000313" key="2">
    <source>
        <dbReference type="EMBL" id="KAJ3650323.1"/>
    </source>
</evidence>
<reference evidence="2" key="1">
    <citation type="journal article" date="2023" name="G3 (Bethesda)">
        <title>Whole genome assemblies of Zophobas morio and Tenebrio molitor.</title>
        <authorList>
            <person name="Kaur S."/>
            <person name="Stinson S.A."/>
            <person name="diCenzo G.C."/>
        </authorList>
    </citation>
    <scope>NUCLEOTIDE SEQUENCE</scope>
    <source>
        <strain evidence="2">QUZm001</strain>
    </source>
</reference>
<proteinExistence type="predicted"/>